<dbReference type="AlphaFoldDB" id="A0A6M8BIH3"/>
<dbReference type="Proteomes" id="UP000505210">
    <property type="component" value="Chromosome"/>
</dbReference>
<feature type="transmembrane region" description="Helical" evidence="5">
    <location>
        <begin position="129"/>
        <end position="151"/>
    </location>
</feature>
<dbReference type="InterPro" id="IPR051533">
    <property type="entry name" value="WaaL-like"/>
</dbReference>
<protein>
    <submittedName>
        <fullName evidence="7">O-antigen ligase family protein</fullName>
    </submittedName>
</protein>
<organism evidence="7 8">
    <name type="scientific">Thermoleptolyngbya sichuanensis A183</name>
    <dbReference type="NCBI Taxonomy" id="2737172"/>
    <lineage>
        <taxon>Bacteria</taxon>
        <taxon>Bacillati</taxon>
        <taxon>Cyanobacteriota</taxon>
        <taxon>Cyanophyceae</taxon>
        <taxon>Oculatellales</taxon>
        <taxon>Oculatellaceae</taxon>
        <taxon>Thermoleptolyngbya</taxon>
        <taxon>Thermoleptolyngbya sichuanensis</taxon>
    </lineage>
</organism>
<evidence type="ECO:0000256" key="3">
    <source>
        <dbReference type="ARBA" id="ARBA00022989"/>
    </source>
</evidence>
<evidence type="ECO:0000256" key="1">
    <source>
        <dbReference type="ARBA" id="ARBA00004141"/>
    </source>
</evidence>
<dbReference type="GO" id="GO:0016020">
    <property type="term" value="C:membrane"/>
    <property type="evidence" value="ECO:0007669"/>
    <property type="project" value="UniProtKB-SubCell"/>
</dbReference>
<accession>A0A6M8BIH3</accession>
<sequence>MKKPLVFVEQAFTAIALLLHTGGPLNVILSGGYSQGDRQIAEPDFGLTRNLYLLTYLVVFCLLAIRWRKVLYVLQRDRYIWVILALVILSFFWSEIPGRTLSRSFSFTGSTLLGVYFATRYTLKQQLQLLGWTFGLVVGLSLVYALLLPKYGIMGGVHAGAWRGIYTHKNNFGKMMTLSSIVFTLLLTSGQKQRLWFSLGLGLSVMLLLLSTSKGALVNVVAMWLVIAVCRLFRLQYHLLVVFLGSIAIVSGAVSLWFVENLESIVVDVLGKDLTLTGRIDLWMTVLEMIRQRPWFGYGYQAFWNGLNGPSAVVWRAEAWQVPDAHNGFLDLLLQLGIVGMAVFLIGYFANLINSIIRLRSMLGVEFVWPLPFLIFMILSNLPETSLMRANDIFWVLYVAIALSPLMPHEDQSQDLDFAQISSSHKAPELLRQPLSTR</sequence>
<keyword evidence="4 5" id="KW-0472">Membrane</keyword>
<keyword evidence="7" id="KW-0436">Ligase</keyword>
<evidence type="ECO:0000256" key="5">
    <source>
        <dbReference type="SAM" id="Phobius"/>
    </source>
</evidence>
<feature type="domain" description="O-antigen ligase-related" evidence="6">
    <location>
        <begin position="200"/>
        <end position="345"/>
    </location>
</feature>
<evidence type="ECO:0000256" key="4">
    <source>
        <dbReference type="ARBA" id="ARBA00023136"/>
    </source>
</evidence>
<keyword evidence="2 5" id="KW-0812">Transmembrane</keyword>
<feature type="transmembrane region" description="Helical" evidence="5">
    <location>
        <begin position="216"/>
        <end position="233"/>
    </location>
</feature>
<feature type="transmembrane region" description="Helical" evidence="5">
    <location>
        <begin position="79"/>
        <end position="94"/>
    </location>
</feature>
<feature type="transmembrane region" description="Helical" evidence="5">
    <location>
        <begin position="51"/>
        <end position="67"/>
    </location>
</feature>
<feature type="transmembrane region" description="Helical" evidence="5">
    <location>
        <begin position="362"/>
        <end position="382"/>
    </location>
</feature>
<feature type="transmembrane region" description="Helical" evidence="5">
    <location>
        <begin position="171"/>
        <end position="188"/>
    </location>
</feature>
<evidence type="ECO:0000256" key="2">
    <source>
        <dbReference type="ARBA" id="ARBA00022692"/>
    </source>
</evidence>
<keyword evidence="3 5" id="KW-1133">Transmembrane helix</keyword>
<dbReference type="KEGG" id="theu:HPC62_01975"/>
<evidence type="ECO:0000313" key="8">
    <source>
        <dbReference type="Proteomes" id="UP000505210"/>
    </source>
</evidence>
<dbReference type="InterPro" id="IPR007016">
    <property type="entry name" value="O-antigen_ligase-rel_domated"/>
</dbReference>
<feature type="transmembrane region" description="Helical" evidence="5">
    <location>
        <begin position="240"/>
        <end position="259"/>
    </location>
</feature>
<gene>
    <name evidence="7" type="ORF">HPC62_01975</name>
</gene>
<keyword evidence="8" id="KW-1185">Reference proteome</keyword>
<dbReference type="Pfam" id="PF04932">
    <property type="entry name" value="Wzy_C"/>
    <property type="match status" value="1"/>
</dbReference>
<dbReference type="PANTHER" id="PTHR37422:SF17">
    <property type="entry name" value="O-ANTIGEN LIGASE"/>
    <property type="match status" value="1"/>
</dbReference>
<evidence type="ECO:0000313" key="7">
    <source>
        <dbReference type="EMBL" id="QKD84717.1"/>
    </source>
</evidence>
<reference evidence="7 8" key="1">
    <citation type="submission" date="2020-05" db="EMBL/GenBank/DDBJ databases">
        <title>Complete genome sequence of of a novel Thermoleptolyngbya strain isolated from hot springs of Ganzi, Sichuan China.</title>
        <authorList>
            <person name="Tang J."/>
            <person name="Daroch M."/>
            <person name="Li L."/>
            <person name="Waleron K."/>
            <person name="Waleron M."/>
            <person name="Waleron M."/>
        </authorList>
    </citation>
    <scope>NUCLEOTIDE SEQUENCE [LARGE SCALE GENOMIC DNA]</scope>
    <source>
        <strain evidence="7 8">PKUAC-SCTA183</strain>
    </source>
</reference>
<comment type="subcellular location">
    <subcellularLocation>
        <location evidence="1">Membrane</location>
        <topology evidence="1">Multi-pass membrane protein</topology>
    </subcellularLocation>
</comment>
<dbReference type="EMBL" id="CP053661">
    <property type="protein sequence ID" value="QKD84717.1"/>
    <property type="molecule type" value="Genomic_DNA"/>
</dbReference>
<dbReference type="PANTHER" id="PTHR37422">
    <property type="entry name" value="TEICHURONIC ACID BIOSYNTHESIS PROTEIN TUAE"/>
    <property type="match status" value="1"/>
</dbReference>
<name>A0A6M8BIH3_9CYAN</name>
<proteinExistence type="predicted"/>
<feature type="transmembrane region" description="Helical" evidence="5">
    <location>
        <begin position="12"/>
        <end position="31"/>
    </location>
</feature>
<evidence type="ECO:0000259" key="6">
    <source>
        <dbReference type="Pfam" id="PF04932"/>
    </source>
</evidence>
<dbReference type="GO" id="GO:0016874">
    <property type="term" value="F:ligase activity"/>
    <property type="evidence" value="ECO:0007669"/>
    <property type="project" value="UniProtKB-KW"/>
</dbReference>
<feature type="transmembrane region" description="Helical" evidence="5">
    <location>
        <begin position="332"/>
        <end position="350"/>
    </location>
</feature>